<evidence type="ECO:0000256" key="2">
    <source>
        <dbReference type="ARBA" id="ARBA00023015"/>
    </source>
</evidence>
<evidence type="ECO:0000256" key="1">
    <source>
        <dbReference type="ARBA" id="ARBA00009437"/>
    </source>
</evidence>
<dbReference type="InterPro" id="IPR036388">
    <property type="entry name" value="WH-like_DNA-bd_sf"/>
</dbReference>
<gene>
    <name evidence="6" type="ORF">GRH90_13030</name>
</gene>
<dbReference type="InterPro" id="IPR005119">
    <property type="entry name" value="LysR_subst-bd"/>
</dbReference>
<dbReference type="Proteomes" id="UP000461443">
    <property type="component" value="Unassembled WGS sequence"/>
</dbReference>
<dbReference type="AlphaFoldDB" id="A0A845SM70"/>
<keyword evidence="3" id="KW-0238">DNA-binding</keyword>
<accession>A0A845SM70</accession>
<dbReference type="RefSeq" id="WP_162366384.1">
    <property type="nucleotide sequence ID" value="NZ_WUBS01000008.1"/>
</dbReference>
<dbReference type="GO" id="GO:0003700">
    <property type="term" value="F:DNA-binding transcription factor activity"/>
    <property type="evidence" value="ECO:0007669"/>
    <property type="project" value="InterPro"/>
</dbReference>
<dbReference type="Gene3D" id="3.40.190.290">
    <property type="match status" value="1"/>
</dbReference>
<comment type="similarity">
    <text evidence="1">Belongs to the LysR transcriptional regulatory family.</text>
</comment>
<dbReference type="FunFam" id="3.40.190.290:FF:000001">
    <property type="entry name" value="Transcriptional regulator, LysR family"/>
    <property type="match status" value="1"/>
</dbReference>
<reference evidence="6 7" key="2">
    <citation type="submission" date="2020-02" db="EMBL/GenBank/DDBJ databases">
        <title>The new genus of Enterobacteriales.</title>
        <authorList>
            <person name="Kim I.S."/>
        </authorList>
    </citation>
    <scope>NUCLEOTIDE SEQUENCE [LARGE SCALE GENOMIC DNA]</scope>
    <source>
        <strain evidence="6 7">SAP-6</strain>
    </source>
</reference>
<dbReference type="Pfam" id="PF03466">
    <property type="entry name" value="LysR_substrate"/>
    <property type="match status" value="1"/>
</dbReference>
<dbReference type="PANTHER" id="PTHR30537">
    <property type="entry name" value="HTH-TYPE TRANSCRIPTIONAL REGULATOR"/>
    <property type="match status" value="1"/>
</dbReference>
<evidence type="ECO:0000259" key="5">
    <source>
        <dbReference type="PROSITE" id="PS50931"/>
    </source>
</evidence>
<keyword evidence="7" id="KW-1185">Reference proteome</keyword>
<protein>
    <submittedName>
        <fullName evidence="6">LysR family transcriptional regulator</fullName>
    </submittedName>
</protein>
<sequence>MDRLTSMAVFVKVADRGSFAAAADALNISAQMVGKHVVFLEDRLGARLLNRTTRRQSLTEIGLAFYQRCKIVLAEAQAAESVALELSATPRGQLRVNAPVTFGAYALTPMINRYLLAYPEVSMDLTLTDRFVDMVDEGYEAVIRLGALKDSSLAARELAPYRLIACASPGYLARCGLPRQLNDLEHHECLGYSFWSGPPRSEWQFIRQGEASQVRVQSRLQVNDSSALLTAALNDGGIILGAEVILRPYLASGQLLRVLPEYEAPSRPLHILFAAHRQLTPKLRSFIDLVVAEFGAG</sequence>
<evidence type="ECO:0000313" key="6">
    <source>
        <dbReference type="EMBL" id="NDL63668.1"/>
    </source>
</evidence>
<dbReference type="GO" id="GO:0006351">
    <property type="term" value="P:DNA-templated transcription"/>
    <property type="evidence" value="ECO:0007669"/>
    <property type="project" value="TreeGrafter"/>
</dbReference>
<dbReference type="InterPro" id="IPR036390">
    <property type="entry name" value="WH_DNA-bd_sf"/>
</dbReference>
<dbReference type="Gene3D" id="1.10.10.10">
    <property type="entry name" value="Winged helix-like DNA-binding domain superfamily/Winged helix DNA-binding domain"/>
    <property type="match status" value="1"/>
</dbReference>
<dbReference type="SUPFAM" id="SSF53850">
    <property type="entry name" value="Periplasmic binding protein-like II"/>
    <property type="match status" value="1"/>
</dbReference>
<keyword evidence="4" id="KW-0804">Transcription</keyword>
<dbReference type="SUPFAM" id="SSF46785">
    <property type="entry name" value="Winged helix' DNA-binding domain"/>
    <property type="match status" value="1"/>
</dbReference>
<name>A0A845SM70_9GAMM</name>
<reference evidence="6 7" key="1">
    <citation type="submission" date="2019-12" db="EMBL/GenBank/DDBJ databases">
        <authorList>
            <person name="Lee S.D."/>
        </authorList>
    </citation>
    <scope>NUCLEOTIDE SEQUENCE [LARGE SCALE GENOMIC DNA]</scope>
    <source>
        <strain evidence="6 7">SAP-6</strain>
    </source>
</reference>
<keyword evidence="2" id="KW-0805">Transcription regulation</keyword>
<dbReference type="PROSITE" id="PS50931">
    <property type="entry name" value="HTH_LYSR"/>
    <property type="match status" value="1"/>
</dbReference>
<evidence type="ECO:0000256" key="4">
    <source>
        <dbReference type="ARBA" id="ARBA00023163"/>
    </source>
</evidence>
<dbReference type="GO" id="GO:0043565">
    <property type="term" value="F:sequence-specific DNA binding"/>
    <property type="evidence" value="ECO:0007669"/>
    <property type="project" value="TreeGrafter"/>
</dbReference>
<dbReference type="InterPro" id="IPR058163">
    <property type="entry name" value="LysR-type_TF_proteobact-type"/>
</dbReference>
<feature type="domain" description="HTH lysR-type" evidence="5">
    <location>
        <begin position="1"/>
        <end position="59"/>
    </location>
</feature>
<dbReference type="InterPro" id="IPR000847">
    <property type="entry name" value="LysR_HTH_N"/>
</dbReference>
<dbReference type="FunFam" id="1.10.10.10:FF:000001">
    <property type="entry name" value="LysR family transcriptional regulator"/>
    <property type="match status" value="1"/>
</dbReference>
<proteinExistence type="inferred from homology"/>
<dbReference type="PANTHER" id="PTHR30537:SF5">
    <property type="entry name" value="HTH-TYPE TRANSCRIPTIONAL ACTIVATOR TTDR-RELATED"/>
    <property type="match status" value="1"/>
</dbReference>
<evidence type="ECO:0000256" key="3">
    <source>
        <dbReference type="ARBA" id="ARBA00023125"/>
    </source>
</evidence>
<comment type="caution">
    <text evidence="6">The sequence shown here is derived from an EMBL/GenBank/DDBJ whole genome shotgun (WGS) entry which is preliminary data.</text>
</comment>
<evidence type="ECO:0000313" key="7">
    <source>
        <dbReference type="Proteomes" id="UP000461443"/>
    </source>
</evidence>
<dbReference type="EMBL" id="WUBS01000008">
    <property type="protein sequence ID" value="NDL63668.1"/>
    <property type="molecule type" value="Genomic_DNA"/>
</dbReference>
<organism evidence="6 7">
    <name type="scientific">Acerihabitans arboris</name>
    <dbReference type="NCBI Taxonomy" id="2691583"/>
    <lineage>
        <taxon>Bacteria</taxon>
        <taxon>Pseudomonadati</taxon>
        <taxon>Pseudomonadota</taxon>
        <taxon>Gammaproteobacteria</taxon>
        <taxon>Enterobacterales</taxon>
        <taxon>Pectobacteriaceae</taxon>
        <taxon>Acerihabitans</taxon>
    </lineage>
</organism>
<dbReference type="Pfam" id="PF00126">
    <property type="entry name" value="HTH_1"/>
    <property type="match status" value="1"/>
</dbReference>